<dbReference type="AlphaFoldDB" id="A0A7W8TWC4"/>
<protein>
    <recommendedName>
        <fullName evidence="3">Pentapeptide repeat-containing protein</fullName>
    </recommendedName>
</protein>
<proteinExistence type="predicted"/>
<name>A0A7W8TWC4_9MICC</name>
<organism evidence="1 2">
    <name type="scientific">Neomicrococcus aestuarii</name>
    <dbReference type="NCBI Taxonomy" id="556325"/>
    <lineage>
        <taxon>Bacteria</taxon>
        <taxon>Bacillati</taxon>
        <taxon>Actinomycetota</taxon>
        <taxon>Actinomycetes</taxon>
        <taxon>Micrococcales</taxon>
        <taxon>Micrococcaceae</taxon>
        <taxon>Neomicrococcus</taxon>
    </lineage>
</organism>
<dbReference type="EMBL" id="JACHDR010000001">
    <property type="protein sequence ID" value="MBB5513325.1"/>
    <property type="molecule type" value="Genomic_DNA"/>
</dbReference>
<dbReference type="RefSeq" id="WP_183665589.1">
    <property type="nucleotide sequence ID" value="NZ_BAAARH010000002.1"/>
</dbReference>
<evidence type="ECO:0000313" key="1">
    <source>
        <dbReference type="EMBL" id="MBB5513325.1"/>
    </source>
</evidence>
<dbReference type="Proteomes" id="UP000580797">
    <property type="component" value="Unassembled WGS sequence"/>
</dbReference>
<sequence length="54" mass="6050">MWTSEGERTELRSLWVNLDVAKLDAVNLDVVKLDAVNLDVVKLIAMNLIAARAR</sequence>
<gene>
    <name evidence="1" type="ORF">HD598_002012</name>
</gene>
<reference evidence="1 2" key="1">
    <citation type="submission" date="2020-08" db="EMBL/GenBank/DDBJ databases">
        <title>Sequencing the genomes of 1000 actinobacteria strains.</title>
        <authorList>
            <person name="Klenk H.-P."/>
        </authorList>
    </citation>
    <scope>NUCLEOTIDE SEQUENCE [LARGE SCALE GENOMIC DNA]</scope>
    <source>
        <strain evidence="1 2">DSM 105783</strain>
    </source>
</reference>
<evidence type="ECO:0008006" key="3">
    <source>
        <dbReference type="Google" id="ProtNLM"/>
    </source>
</evidence>
<comment type="caution">
    <text evidence="1">The sequence shown here is derived from an EMBL/GenBank/DDBJ whole genome shotgun (WGS) entry which is preliminary data.</text>
</comment>
<accession>A0A7W8TWC4</accession>
<evidence type="ECO:0000313" key="2">
    <source>
        <dbReference type="Proteomes" id="UP000580797"/>
    </source>
</evidence>